<dbReference type="RefSeq" id="WP_066662798.1">
    <property type="nucleotide sequence ID" value="NZ_CP011402.1"/>
</dbReference>
<evidence type="ECO:0000313" key="3">
    <source>
        <dbReference type="Proteomes" id="UP000182975"/>
    </source>
</evidence>
<keyword evidence="3" id="KW-1185">Reference proteome</keyword>
<keyword evidence="1" id="KW-0812">Transmembrane</keyword>
<dbReference type="KEGG" id="ddt:AAY81_06325"/>
<evidence type="ECO:0000256" key="1">
    <source>
        <dbReference type="SAM" id="Phobius"/>
    </source>
</evidence>
<reference evidence="3" key="1">
    <citation type="submission" date="2016-10" db="EMBL/GenBank/DDBJ databases">
        <authorList>
            <person name="Varghese N."/>
        </authorList>
    </citation>
    <scope>NUCLEOTIDE SEQUENCE [LARGE SCALE GENOMIC DNA]</scope>
    <source>
        <strain evidence="3">DSM 21843</strain>
    </source>
</reference>
<feature type="transmembrane region" description="Helical" evidence="1">
    <location>
        <begin position="39"/>
        <end position="59"/>
    </location>
</feature>
<feature type="transmembrane region" description="Helical" evidence="1">
    <location>
        <begin position="209"/>
        <end position="226"/>
    </location>
</feature>
<organism evidence="2 3">
    <name type="scientific">Denitrobacterium detoxificans</name>
    <dbReference type="NCBI Taxonomy" id="79604"/>
    <lineage>
        <taxon>Bacteria</taxon>
        <taxon>Bacillati</taxon>
        <taxon>Actinomycetota</taxon>
        <taxon>Coriobacteriia</taxon>
        <taxon>Eggerthellales</taxon>
        <taxon>Eggerthellaceae</taxon>
        <taxon>Denitrobacterium</taxon>
    </lineage>
</organism>
<dbReference type="PATRIC" id="fig|79604.3.peg.1278"/>
<dbReference type="OrthoDB" id="7054801at2"/>
<name>A0A172RYJ8_9ACTN</name>
<dbReference type="EMBL" id="FOEC01000006">
    <property type="protein sequence ID" value="SEO76535.1"/>
    <property type="molecule type" value="Genomic_DNA"/>
</dbReference>
<feature type="transmembrane region" description="Helical" evidence="1">
    <location>
        <begin position="6"/>
        <end position="27"/>
    </location>
</feature>
<feature type="transmembrane region" description="Helical" evidence="1">
    <location>
        <begin position="79"/>
        <end position="98"/>
    </location>
</feature>
<feature type="transmembrane region" description="Helical" evidence="1">
    <location>
        <begin position="238"/>
        <end position="258"/>
    </location>
</feature>
<feature type="transmembrane region" description="Helical" evidence="1">
    <location>
        <begin position="307"/>
        <end position="327"/>
    </location>
</feature>
<dbReference type="Pfam" id="PF18948">
    <property type="entry name" value="DUF5692"/>
    <property type="match status" value="1"/>
</dbReference>
<feature type="transmembrane region" description="Helical" evidence="1">
    <location>
        <begin position="182"/>
        <end position="202"/>
    </location>
</feature>
<protein>
    <submittedName>
        <fullName evidence="2">Uncharacterized protein</fullName>
    </submittedName>
</protein>
<sequence>MLFDVYGANALYQWVGWVLVFGGLILLNEFARRSKAGGIIMFVALPIAMTIYCIAVTVGAGAGAEWAQNNPTVLFQNGWFHYAKVYAALTGCIGFMIIKYHWGKLGKATWFKCFPFIIVGINILIAVVSDFESFVHLLQYNAGVIQDPTVPGSDGAFVDAATGSIVWVTSEHATQIAGFNNLFNGIAGLIDIFCMTGWWAVYTSKKKDDMVWADMTWVFVIAYDLWNFCYTYNCLPNHAWYCGLALLLAPTVAAALWNKGGWIQNRANTLAIWCMFAQVFPQFQDSFPSFGFDSVFAVNSTLNTTTNTVVSVLALGANVAAIVYIFYRAKKLGVNPYKQEVFIGTRDYETARARIAEGELPEHEVAEYERAHKILAGEKAA</sequence>
<accession>A0A172RYJ8</accession>
<feature type="transmembrane region" description="Helical" evidence="1">
    <location>
        <begin position="110"/>
        <end position="128"/>
    </location>
</feature>
<dbReference type="Proteomes" id="UP000182975">
    <property type="component" value="Unassembled WGS sequence"/>
</dbReference>
<keyword evidence="1" id="KW-0472">Membrane</keyword>
<evidence type="ECO:0000313" key="2">
    <source>
        <dbReference type="EMBL" id="SEO76535.1"/>
    </source>
</evidence>
<dbReference type="InterPro" id="IPR043747">
    <property type="entry name" value="DUF5692"/>
</dbReference>
<keyword evidence="1" id="KW-1133">Transmembrane helix</keyword>
<proteinExistence type="predicted"/>
<dbReference type="AlphaFoldDB" id="A0A172RYJ8"/>
<gene>
    <name evidence="2" type="ORF">SAMN02910314_01120</name>
</gene>
<dbReference type="STRING" id="79604.AAY81_06325"/>